<feature type="non-terminal residue" evidence="2">
    <location>
        <position position="174"/>
    </location>
</feature>
<protein>
    <submittedName>
        <fullName evidence="2">Jg23296 protein</fullName>
    </submittedName>
</protein>
<feature type="compositionally biased region" description="Low complexity" evidence="1">
    <location>
        <begin position="35"/>
        <end position="89"/>
    </location>
</feature>
<evidence type="ECO:0000313" key="3">
    <source>
        <dbReference type="Proteomes" id="UP000838756"/>
    </source>
</evidence>
<comment type="caution">
    <text evidence="2">The sequence shown here is derived from an EMBL/GenBank/DDBJ whole genome shotgun (WGS) entry which is preliminary data.</text>
</comment>
<gene>
    <name evidence="2" type="primary">jg23296</name>
    <name evidence="2" type="ORF">PAEG_LOCUS3639</name>
</gene>
<dbReference type="OrthoDB" id="6932760at2759"/>
<sequence length="174" mass="17033">SSPSGSGGSPSNSGQPGGSGGSPSNSGQPGGSGGSPSNSGSPSSPSGSGGSPSNSGQPGGSPSSPSGSGGSPSNPGQSGGSPSIPSGSGNSPGGSGIPECKPVIIYRVPPRRKKNNYIILPELTITERFGRGRELSGERGEKDYRSRISLCPCGVKGTEKLRKNDQPSRQVKGR</sequence>
<accession>A0A8S4QJM0</accession>
<dbReference type="Proteomes" id="UP000838756">
    <property type="component" value="Unassembled WGS sequence"/>
</dbReference>
<keyword evidence="3" id="KW-1185">Reference proteome</keyword>
<evidence type="ECO:0000256" key="1">
    <source>
        <dbReference type="SAM" id="MobiDB-lite"/>
    </source>
</evidence>
<reference evidence="2" key="1">
    <citation type="submission" date="2022-03" db="EMBL/GenBank/DDBJ databases">
        <authorList>
            <person name="Lindestad O."/>
        </authorList>
    </citation>
    <scope>NUCLEOTIDE SEQUENCE</scope>
</reference>
<evidence type="ECO:0000313" key="2">
    <source>
        <dbReference type="EMBL" id="CAH2215505.1"/>
    </source>
</evidence>
<name>A0A8S4QJM0_9NEOP</name>
<proteinExistence type="predicted"/>
<organism evidence="2 3">
    <name type="scientific">Pararge aegeria aegeria</name>
    <dbReference type="NCBI Taxonomy" id="348720"/>
    <lineage>
        <taxon>Eukaryota</taxon>
        <taxon>Metazoa</taxon>
        <taxon>Ecdysozoa</taxon>
        <taxon>Arthropoda</taxon>
        <taxon>Hexapoda</taxon>
        <taxon>Insecta</taxon>
        <taxon>Pterygota</taxon>
        <taxon>Neoptera</taxon>
        <taxon>Endopterygota</taxon>
        <taxon>Lepidoptera</taxon>
        <taxon>Glossata</taxon>
        <taxon>Ditrysia</taxon>
        <taxon>Papilionoidea</taxon>
        <taxon>Nymphalidae</taxon>
        <taxon>Satyrinae</taxon>
        <taxon>Satyrini</taxon>
        <taxon>Parargina</taxon>
        <taxon>Pararge</taxon>
    </lineage>
</organism>
<dbReference type="EMBL" id="CAKXAJ010011833">
    <property type="protein sequence ID" value="CAH2215505.1"/>
    <property type="molecule type" value="Genomic_DNA"/>
</dbReference>
<dbReference type="AlphaFoldDB" id="A0A8S4QJM0"/>
<feature type="region of interest" description="Disordered" evidence="1">
    <location>
        <begin position="1"/>
        <end position="100"/>
    </location>
</feature>